<dbReference type="Gene3D" id="3.90.1150.10">
    <property type="entry name" value="Aspartate Aminotransferase, domain 1"/>
    <property type="match status" value="1"/>
</dbReference>
<name>A0A3D3RFB8_9PLAN</name>
<dbReference type="PIRSF" id="PIRSF000390">
    <property type="entry name" value="PLP_StrS"/>
    <property type="match status" value="1"/>
</dbReference>
<keyword evidence="4 13" id="KW-0808">Transferase</keyword>
<evidence type="ECO:0000256" key="8">
    <source>
        <dbReference type="ARBA" id="ARBA00066317"/>
    </source>
</evidence>
<accession>A0A3D3RFB8</accession>
<gene>
    <name evidence="13" type="ORF">DIT97_28320</name>
</gene>
<comment type="pathway">
    <text evidence="2">Bacterial outer membrane biogenesis; LPS O-antigen biosynthesis.</text>
</comment>
<protein>
    <recommendedName>
        <fullName evidence="9">GDP-perosamine synthase</fullName>
        <ecNumber evidence="8">2.6.1.102</ecNumber>
    </recommendedName>
</protein>
<dbReference type="Gene3D" id="3.40.640.10">
    <property type="entry name" value="Type I PLP-dependent aspartate aminotransferase-like (Major domain)"/>
    <property type="match status" value="1"/>
</dbReference>
<dbReference type="InterPro" id="IPR026385">
    <property type="entry name" value="LegC-like"/>
</dbReference>
<evidence type="ECO:0000313" key="13">
    <source>
        <dbReference type="EMBL" id="HCO26727.1"/>
    </source>
</evidence>
<dbReference type="InterPro" id="IPR015424">
    <property type="entry name" value="PyrdxlP-dep_Trfase"/>
</dbReference>
<dbReference type="AlphaFoldDB" id="A0A3D3RFB8"/>
<organism evidence="13 14">
    <name type="scientific">Gimesia maris</name>
    <dbReference type="NCBI Taxonomy" id="122"/>
    <lineage>
        <taxon>Bacteria</taxon>
        <taxon>Pseudomonadati</taxon>
        <taxon>Planctomycetota</taxon>
        <taxon>Planctomycetia</taxon>
        <taxon>Planctomycetales</taxon>
        <taxon>Planctomycetaceae</taxon>
        <taxon>Gimesia</taxon>
    </lineage>
</organism>
<keyword evidence="5 11" id="KW-0663">Pyridoxal phosphate</keyword>
<dbReference type="NCBIfam" id="TIGR04181">
    <property type="entry name" value="NHT_00031"/>
    <property type="match status" value="1"/>
</dbReference>
<dbReference type="EMBL" id="DQAY01000170">
    <property type="protein sequence ID" value="HCO26727.1"/>
    <property type="molecule type" value="Genomic_DNA"/>
</dbReference>
<keyword evidence="3 13" id="KW-0032">Aminotransferase</keyword>
<comment type="similarity">
    <text evidence="6 12">Belongs to the DegT/DnrJ/EryC1 family.</text>
</comment>
<dbReference type="PANTHER" id="PTHR30244">
    <property type="entry name" value="TRANSAMINASE"/>
    <property type="match status" value="1"/>
</dbReference>
<evidence type="ECO:0000256" key="11">
    <source>
        <dbReference type="PIRSR" id="PIRSR000390-2"/>
    </source>
</evidence>
<feature type="active site" description="Proton acceptor" evidence="10">
    <location>
        <position position="203"/>
    </location>
</feature>
<dbReference type="InterPro" id="IPR000653">
    <property type="entry name" value="DegT/StrS_aminotransferase"/>
</dbReference>
<dbReference type="PANTHER" id="PTHR30244:SF30">
    <property type="entry name" value="BLR5990 PROTEIN"/>
    <property type="match status" value="1"/>
</dbReference>
<evidence type="ECO:0000256" key="1">
    <source>
        <dbReference type="ARBA" id="ARBA00001933"/>
    </source>
</evidence>
<proteinExistence type="inferred from homology"/>
<evidence type="ECO:0000256" key="9">
    <source>
        <dbReference type="ARBA" id="ARBA00074221"/>
    </source>
</evidence>
<dbReference type="InterPro" id="IPR015422">
    <property type="entry name" value="PyrdxlP-dep_Trfase_small"/>
</dbReference>
<evidence type="ECO:0000256" key="5">
    <source>
        <dbReference type="ARBA" id="ARBA00022898"/>
    </source>
</evidence>
<dbReference type="Pfam" id="PF01041">
    <property type="entry name" value="DegT_DnrJ_EryC1"/>
    <property type="match status" value="1"/>
</dbReference>
<comment type="catalytic activity">
    <reaction evidence="7">
        <text>GDP-alpha-D-perosamine + 2-oxoglutarate = GDP-4-dehydro-alpha-D-rhamnose + L-glutamate</text>
        <dbReference type="Rhea" id="RHEA:36779"/>
        <dbReference type="ChEBI" id="CHEBI:16810"/>
        <dbReference type="ChEBI" id="CHEBI:29985"/>
        <dbReference type="ChEBI" id="CHEBI:57964"/>
        <dbReference type="ChEBI" id="CHEBI:73996"/>
        <dbReference type="EC" id="2.6.1.102"/>
    </reaction>
</comment>
<dbReference type="GO" id="GO:0000271">
    <property type="term" value="P:polysaccharide biosynthetic process"/>
    <property type="evidence" value="ECO:0007669"/>
    <property type="project" value="TreeGrafter"/>
</dbReference>
<evidence type="ECO:0000256" key="3">
    <source>
        <dbReference type="ARBA" id="ARBA00022576"/>
    </source>
</evidence>
<sequence>MQIMRELIPLSIPHLAGNEWNYLKDCLDSGWVSSVGSYVDMFEQRISKYVGTEYGIATVNGTAALHLSLLACGVQPGDEVIVPAFTFIAPVNAIRYCGANPVLIGSESKTMNLDVQKVQEFLEEECISDPAGLKNKQTGRYIKAILPVHIFGHPAEMSSLVSLADRYQLPVIEDASESLGSEYRGKKTGSLATVGCFSFNGNKIITCGGGGMVTTNQESLARRIRHLSTQANSKPSEYEHDEVGYNYRLTNIQAALGVAQLEQLDSFLEIKRSNAELYRQLLSEIPQVDLAWEEPWAKSNFWLCTLLVPAADRKPLMDHLLSENIQVRPAWKLMHTLPMYQDCQKYRLEETEAVFEHCISIPSSVQLTEEEIRFVVKSIQTYFDQS</sequence>
<comment type="cofactor">
    <cofactor evidence="1">
        <name>pyridoxal 5'-phosphate</name>
        <dbReference type="ChEBI" id="CHEBI:597326"/>
    </cofactor>
</comment>
<dbReference type="GO" id="GO:0030170">
    <property type="term" value="F:pyridoxal phosphate binding"/>
    <property type="evidence" value="ECO:0007669"/>
    <property type="project" value="TreeGrafter"/>
</dbReference>
<evidence type="ECO:0000256" key="12">
    <source>
        <dbReference type="RuleBase" id="RU004508"/>
    </source>
</evidence>
<dbReference type="EC" id="2.6.1.102" evidence="8"/>
<evidence type="ECO:0000256" key="10">
    <source>
        <dbReference type="PIRSR" id="PIRSR000390-1"/>
    </source>
</evidence>
<evidence type="ECO:0000256" key="7">
    <source>
        <dbReference type="ARBA" id="ARBA00051587"/>
    </source>
</evidence>
<dbReference type="InterPro" id="IPR015421">
    <property type="entry name" value="PyrdxlP-dep_Trfase_major"/>
</dbReference>
<dbReference type="CDD" id="cd00616">
    <property type="entry name" value="AHBA_syn"/>
    <property type="match status" value="1"/>
</dbReference>
<feature type="modified residue" description="N6-(pyridoxal phosphate)lysine" evidence="11">
    <location>
        <position position="203"/>
    </location>
</feature>
<evidence type="ECO:0000313" key="14">
    <source>
        <dbReference type="Proteomes" id="UP000263642"/>
    </source>
</evidence>
<dbReference type="Proteomes" id="UP000263642">
    <property type="component" value="Unassembled WGS sequence"/>
</dbReference>
<evidence type="ECO:0000256" key="2">
    <source>
        <dbReference type="ARBA" id="ARBA00005125"/>
    </source>
</evidence>
<comment type="caution">
    <text evidence="13">The sequence shown here is derived from an EMBL/GenBank/DDBJ whole genome shotgun (WGS) entry which is preliminary data.</text>
</comment>
<evidence type="ECO:0000256" key="6">
    <source>
        <dbReference type="ARBA" id="ARBA00037999"/>
    </source>
</evidence>
<dbReference type="FunFam" id="3.40.640.10:FF:000090">
    <property type="entry name" value="Pyridoxal phosphate-dependent aminotransferase"/>
    <property type="match status" value="1"/>
</dbReference>
<dbReference type="GO" id="GO:0102933">
    <property type="term" value="F:GDP-4-dehydro-6-deoxy-D-mannose-4-aminotransferase activity"/>
    <property type="evidence" value="ECO:0007669"/>
    <property type="project" value="UniProtKB-EC"/>
</dbReference>
<evidence type="ECO:0000256" key="4">
    <source>
        <dbReference type="ARBA" id="ARBA00022679"/>
    </source>
</evidence>
<reference evidence="13 14" key="1">
    <citation type="journal article" date="2018" name="Nat. Biotechnol.">
        <title>A standardized bacterial taxonomy based on genome phylogeny substantially revises the tree of life.</title>
        <authorList>
            <person name="Parks D.H."/>
            <person name="Chuvochina M."/>
            <person name="Waite D.W."/>
            <person name="Rinke C."/>
            <person name="Skarshewski A."/>
            <person name="Chaumeil P.A."/>
            <person name="Hugenholtz P."/>
        </authorList>
    </citation>
    <scope>NUCLEOTIDE SEQUENCE [LARGE SCALE GENOMIC DNA]</scope>
    <source>
        <strain evidence="13">UBA9375</strain>
    </source>
</reference>
<dbReference type="SUPFAM" id="SSF53383">
    <property type="entry name" value="PLP-dependent transferases"/>
    <property type="match status" value="1"/>
</dbReference>